<feature type="domain" description="S-adenosyl-l-methionine hydroxide adenosyltransferase C-terminal" evidence="4">
    <location>
        <begin position="178"/>
        <end position="272"/>
    </location>
</feature>
<evidence type="ECO:0008006" key="7">
    <source>
        <dbReference type="Google" id="ProtNLM"/>
    </source>
</evidence>
<gene>
    <name evidence="5" type="ORF">IV67_GL001075</name>
</gene>
<keyword evidence="1" id="KW-0949">S-adenosyl-L-methionine</keyword>
<evidence type="ECO:0000256" key="1">
    <source>
        <dbReference type="ARBA" id="ARBA00022691"/>
    </source>
</evidence>
<comment type="similarity">
    <text evidence="2">Belongs to the SAM hydrolase / SAM-dependent halogenase family.</text>
</comment>
<dbReference type="AlphaFoldDB" id="A0A0R2JF93"/>
<dbReference type="InterPro" id="IPR023227">
    <property type="entry name" value="SAM_OH_AdoTrfase_C_sf"/>
</dbReference>
<evidence type="ECO:0000259" key="3">
    <source>
        <dbReference type="Pfam" id="PF01887"/>
    </source>
</evidence>
<name>A0A0R2JF93_9LACO</name>
<dbReference type="SUPFAM" id="SSF102522">
    <property type="entry name" value="Bacterial fluorinating enzyme, N-terminal domain"/>
    <property type="match status" value="1"/>
</dbReference>
<dbReference type="InterPro" id="IPR023228">
    <property type="entry name" value="SAM_OH_AdoTrfase_N_sf"/>
</dbReference>
<dbReference type="Gene3D" id="3.40.50.10790">
    <property type="entry name" value="S-adenosyl-l-methionine hydroxide adenosyltransferase, N-terminal"/>
    <property type="match status" value="1"/>
</dbReference>
<dbReference type="InterPro" id="IPR046469">
    <property type="entry name" value="SAM_HAT_N"/>
</dbReference>
<evidence type="ECO:0000313" key="6">
    <source>
        <dbReference type="Proteomes" id="UP000051673"/>
    </source>
</evidence>
<dbReference type="RefSeq" id="WP_057788881.1">
    <property type="nucleotide sequence ID" value="NZ_JQCD01000031.1"/>
</dbReference>
<keyword evidence="6" id="KW-1185">Reference proteome</keyword>
<dbReference type="Gene3D" id="2.40.30.90">
    <property type="entry name" value="Bacterial fluorinating enzyme like"/>
    <property type="match status" value="1"/>
</dbReference>
<dbReference type="EMBL" id="JQCD01000031">
    <property type="protein sequence ID" value="KRN76025.1"/>
    <property type="molecule type" value="Genomic_DNA"/>
</dbReference>
<dbReference type="Pfam" id="PF20257">
    <property type="entry name" value="SAM_HAT_C"/>
    <property type="match status" value="1"/>
</dbReference>
<feature type="domain" description="S-adenosyl-l-methionine hydroxide adenosyltransferase N-terminal" evidence="3">
    <location>
        <begin position="5"/>
        <end position="148"/>
    </location>
</feature>
<evidence type="ECO:0000313" key="5">
    <source>
        <dbReference type="EMBL" id="KRN76025.1"/>
    </source>
</evidence>
<dbReference type="InterPro" id="IPR046470">
    <property type="entry name" value="SAM_HAT_C"/>
</dbReference>
<evidence type="ECO:0000259" key="4">
    <source>
        <dbReference type="Pfam" id="PF20257"/>
    </source>
</evidence>
<dbReference type="SUPFAM" id="SSF101852">
    <property type="entry name" value="Bacterial fluorinating enzyme, C-terminal domain"/>
    <property type="match status" value="1"/>
</dbReference>
<organism evidence="5 6">
    <name type="scientific">Weissella minor</name>
    <dbReference type="NCBI Taxonomy" id="1620"/>
    <lineage>
        <taxon>Bacteria</taxon>
        <taxon>Bacillati</taxon>
        <taxon>Bacillota</taxon>
        <taxon>Bacilli</taxon>
        <taxon>Lactobacillales</taxon>
        <taxon>Lactobacillaceae</taxon>
        <taxon>Weissella</taxon>
    </lineage>
</organism>
<reference evidence="5 6" key="1">
    <citation type="journal article" date="2015" name="Genome Announc.">
        <title>Expanding the biotechnology potential of lactobacilli through comparative genomics of 213 strains and associated genera.</title>
        <authorList>
            <person name="Sun Z."/>
            <person name="Harris H.M."/>
            <person name="McCann A."/>
            <person name="Guo C."/>
            <person name="Argimon S."/>
            <person name="Zhang W."/>
            <person name="Yang X."/>
            <person name="Jeffery I.B."/>
            <person name="Cooney J.C."/>
            <person name="Kagawa T.F."/>
            <person name="Liu W."/>
            <person name="Song Y."/>
            <person name="Salvetti E."/>
            <person name="Wrobel A."/>
            <person name="Rasinkangas P."/>
            <person name="Parkhill J."/>
            <person name="Rea M.C."/>
            <person name="O'Sullivan O."/>
            <person name="Ritari J."/>
            <person name="Douillard F.P."/>
            <person name="Paul Ross R."/>
            <person name="Yang R."/>
            <person name="Briner A.E."/>
            <person name="Felis G.E."/>
            <person name="de Vos W.M."/>
            <person name="Barrangou R."/>
            <person name="Klaenhammer T.R."/>
            <person name="Caufield P.W."/>
            <person name="Cui Y."/>
            <person name="Zhang H."/>
            <person name="O'Toole P.W."/>
        </authorList>
    </citation>
    <scope>NUCLEOTIDE SEQUENCE [LARGE SCALE GENOMIC DNA]</scope>
    <source>
        <strain evidence="5 6">DSM 20014</strain>
    </source>
</reference>
<proteinExistence type="inferred from homology"/>
<accession>A0A0R2JF93</accession>
<dbReference type="OrthoDB" id="9792195at2"/>
<dbReference type="InterPro" id="IPR002747">
    <property type="entry name" value="SAM_OH_AdoTrfase"/>
</dbReference>
<dbReference type="PANTHER" id="PTHR35092:SF1">
    <property type="entry name" value="CHLORINASE MJ1651"/>
    <property type="match status" value="1"/>
</dbReference>
<sequence>MADLVIQTDFGYRDGAVSTMYGVAYGVSDKIRISELTQGITPFNVFEASFRLFQTIKYWRPGTVFVSVVDPGIGSARKSIIAKLKTGQYVVTPDNGTLTHVAKHFGIEAIRVLDETIQRLPGSEHSATFLGRDIYAYNGAKLAAGITTFDDCGTPLAVDEIETLPLAQAELTEHGLVGTVEITDVNFGSLWTNVTEELWQSAFDPKYGEDFIIRIFEDDTLKLEKQIPFVQTFADVEPGTELLYINSVATIGVAIRMGDFAALNHVGAGPEWKIEIRKVEG</sequence>
<evidence type="ECO:0000256" key="2">
    <source>
        <dbReference type="ARBA" id="ARBA00024035"/>
    </source>
</evidence>
<comment type="caution">
    <text evidence="5">The sequence shown here is derived from an EMBL/GenBank/DDBJ whole genome shotgun (WGS) entry which is preliminary data.</text>
</comment>
<protein>
    <recommendedName>
        <fullName evidence="7">DNA-directed RNA polymerase subunit delta</fullName>
    </recommendedName>
</protein>
<dbReference type="Proteomes" id="UP000051673">
    <property type="component" value="Unassembled WGS sequence"/>
</dbReference>
<dbReference type="PATRIC" id="fig|1620.3.peg.1090"/>
<dbReference type="PANTHER" id="PTHR35092">
    <property type="entry name" value="CHLORINASE MJ1651"/>
    <property type="match status" value="1"/>
</dbReference>
<dbReference type="PIRSF" id="PIRSF006779">
    <property type="entry name" value="UCP006779"/>
    <property type="match status" value="1"/>
</dbReference>
<dbReference type="STRING" id="1620.IV67_GL001075"/>
<dbReference type="Pfam" id="PF01887">
    <property type="entry name" value="SAM_HAT_N"/>
    <property type="match status" value="1"/>
</dbReference>